<proteinExistence type="predicted"/>
<evidence type="ECO:0000313" key="2">
    <source>
        <dbReference type="EMBL" id="PLK30845.1"/>
    </source>
</evidence>
<sequence length="115" mass="12375">MAYAFIHGEVKGSGASVEFKGNGLDLLDLTIQIVGSVVAEVSEPLRPYVIKKIQDKIPDAVQNDLEAQGKAAPAEKKEKPPVGETVGFRMARQFAETEPGFKDFIMALADKLSNG</sequence>
<dbReference type="Proteomes" id="UP000221015">
    <property type="component" value="Unassembled WGS sequence"/>
</dbReference>
<accession>A0A2J4JSK7</accession>
<dbReference type="AlphaFoldDB" id="A0A2J4JSK7"/>
<reference evidence="2 3" key="1">
    <citation type="journal article" date="2017" name="Front. Microbiol.">
        <title>New Insights into the Diversity of the Genus Faecalibacterium.</title>
        <authorList>
            <person name="Benevides L."/>
            <person name="Burman S."/>
            <person name="Martin R."/>
            <person name="Robert V."/>
            <person name="Thomas M."/>
            <person name="Miquel S."/>
            <person name="Chain F."/>
            <person name="Sokol H."/>
            <person name="Bermudez-Humaran L.G."/>
            <person name="Morrison M."/>
            <person name="Langella P."/>
            <person name="Azevedo V.A."/>
            <person name="Chatel J.M."/>
            <person name="Soares S."/>
        </authorList>
    </citation>
    <scope>NUCLEOTIDE SEQUENCE [LARGE SCALE GENOMIC DNA]</scope>
    <source>
        <strain evidence="2 3">CNCM I 4542</strain>
    </source>
</reference>
<dbReference type="RefSeq" id="WP_097782200.1">
    <property type="nucleotide sequence ID" value="NZ_NMTS02000001.1"/>
</dbReference>
<organism evidence="2 3">
    <name type="scientific">Faecalibacterium prausnitzii</name>
    <dbReference type="NCBI Taxonomy" id="853"/>
    <lineage>
        <taxon>Bacteria</taxon>
        <taxon>Bacillati</taxon>
        <taxon>Bacillota</taxon>
        <taxon>Clostridia</taxon>
        <taxon>Eubacteriales</taxon>
        <taxon>Oscillospiraceae</taxon>
        <taxon>Faecalibacterium</taxon>
    </lineage>
</organism>
<feature type="region of interest" description="Disordered" evidence="1">
    <location>
        <begin position="64"/>
        <end position="83"/>
    </location>
</feature>
<dbReference type="EMBL" id="NMTS02000001">
    <property type="protein sequence ID" value="PLK30845.1"/>
    <property type="molecule type" value="Genomic_DNA"/>
</dbReference>
<protein>
    <submittedName>
        <fullName evidence="2">Uncharacterized protein</fullName>
    </submittedName>
</protein>
<evidence type="ECO:0000313" key="3">
    <source>
        <dbReference type="Proteomes" id="UP000221015"/>
    </source>
</evidence>
<comment type="caution">
    <text evidence="2">The sequence shown here is derived from an EMBL/GenBank/DDBJ whole genome shotgun (WGS) entry which is preliminary data.</text>
</comment>
<evidence type="ECO:0000256" key="1">
    <source>
        <dbReference type="SAM" id="MobiDB-lite"/>
    </source>
</evidence>
<name>A0A2J4JSK7_9FIRM</name>
<gene>
    <name evidence="2" type="ORF">CGS50_004335</name>
</gene>